<dbReference type="EMBL" id="BRXW01000356">
    <property type="protein sequence ID" value="GMH47477.1"/>
    <property type="molecule type" value="Genomic_DNA"/>
</dbReference>
<protein>
    <submittedName>
        <fullName evidence="2">Uncharacterized protein</fullName>
    </submittedName>
</protein>
<evidence type="ECO:0000313" key="2">
    <source>
        <dbReference type="EMBL" id="GMH47477.1"/>
    </source>
</evidence>
<dbReference type="Proteomes" id="UP001165122">
    <property type="component" value="Unassembled WGS sequence"/>
</dbReference>
<feature type="transmembrane region" description="Helical" evidence="1">
    <location>
        <begin position="471"/>
        <end position="490"/>
    </location>
</feature>
<reference evidence="3" key="1">
    <citation type="journal article" date="2023" name="Commun. Biol.">
        <title>Genome analysis of Parmales, the sister group of diatoms, reveals the evolutionary specialization of diatoms from phago-mixotrophs to photoautotrophs.</title>
        <authorList>
            <person name="Ban H."/>
            <person name="Sato S."/>
            <person name="Yoshikawa S."/>
            <person name="Yamada K."/>
            <person name="Nakamura Y."/>
            <person name="Ichinomiya M."/>
            <person name="Sato N."/>
            <person name="Blanc-Mathieu R."/>
            <person name="Endo H."/>
            <person name="Kuwata A."/>
            <person name="Ogata H."/>
        </authorList>
    </citation>
    <scope>NUCLEOTIDE SEQUENCE [LARGE SCALE GENOMIC DNA]</scope>
    <source>
        <strain evidence="3">NIES 3700</strain>
    </source>
</reference>
<evidence type="ECO:0000256" key="1">
    <source>
        <dbReference type="SAM" id="Phobius"/>
    </source>
</evidence>
<feature type="transmembrane region" description="Helical" evidence="1">
    <location>
        <begin position="354"/>
        <end position="373"/>
    </location>
</feature>
<feature type="transmembrane region" description="Helical" evidence="1">
    <location>
        <begin position="321"/>
        <end position="342"/>
    </location>
</feature>
<dbReference type="OrthoDB" id="200967at2759"/>
<feature type="transmembrane region" description="Helical" evidence="1">
    <location>
        <begin position="385"/>
        <end position="404"/>
    </location>
</feature>
<feature type="transmembrane region" description="Helical" evidence="1">
    <location>
        <begin position="230"/>
        <end position="250"/>
    </location>
</feature>
<organism evidence="2 3">
    <name type="scientific">Triparma laevis f. longispina</name>
    <dbReference type="NCBI Taxonomy" id="1714387"/>
    <lineage>
        <taxon>Eukaryota</taxon>
        <taxon>Sar</taxon>
        <taxon>Stramenopiles</taxon>
        <taxon>Ochrophyta</taxon>
        <taxon>Bolidophyceae</taxon>
        <taxon>Parmales</taxon>
        <taxon>Triparmaceae</taxon>
        <taxon>Triparma</taxon>
    </lineage>
</organism>
<proteinExistence type="predicted"/>
<dbReference type="AlphaFoldDB" id="A0A9W7DMA5"/>
<keyword evidence="1" id="KW-0812">Transmembrane</keyword>
<keyword evidence="1" id="KW-1133">Transmembrane helix</keyword>
<name>A0A9W7DMA5_9STRA</name>
<keyword evidence="3" id="KW-1185">Reference proteome</keyword>
<gene>
    <name evidence="2" type="ORF">TrLO_g2711</name>
</gene>
<feature type="transmembrane region" description="Helical" evidence="1">
    <location>
        <begin position="566"/>
        <end position="584"/>
    </location>
</feature>
<feature type="transmembrane region" description="Helical" evidence="1">
    <location>
        <begin position="256"/>
        <end position="278"/>
    </location>
</feature>
<keyword evidence="1" id="KW-0472">Membrane</keyword>
<feature type="transmembrane region" description="Helical" evidence="1">
    <location>
        <begin position="199"/>
        <end position="218"/>
    </location>
</feature>
<accession>A0A9W7DMA5</accession>
<feature type="transmembrane region" description="Helical" evidence="1">
    <location>
        <begin position="158"/>
        <end position="179"/>
    </location>
</feature>
<feature type="transmembrane region" description="Helical" evidence="1">
    <location>
        <begin position="416"/>
        <end position="437"/>
    </location>
</feature>
<comment type="caution">
    <text evidence="2">The sequence shown here is derived from an EMBL/GenBank/DDBJ whole genome shotgun (WGS) entry which is preliminary data.</text>
</comment>
<sequence length="585" mass="65477">MIHPVSSFISVQLEPGERSDEDVLHDLTSRSSSFIADIIASLPLSPDQVNAVRVLSGDDDTSKDDGVETAASLETEMRQILINALRFSAKQQDEKRAMKEKRMIDKRDAVTSVEEGVKALASMGKLNKDKEKFLMLGVDPRTFMDFSMTIMRAFKMTSVVMMLLLTLVVIFTVVVWGVLSGLRDSIAGLTDSVDKNRETVSILVALGGTSWALFWSVLTCFHGVNRPLAYIRQWIAAMFTFAIVQSYFWLSPESPMNNLVVCFMCIFNGTAGILLFAYDWINESQDEVGILKDRVAFKRAKALLEGKDDFKKHKGLKKLKVMLKLSIPVLFIYAVGMFYVMAIFKMFKALDSTAWKLFVTLAAFGLKVCGNKFMLKIVQGARSWVADMLLYSYELVAALLLRILQMSIPDERTAQLVGLIGAVAEVCVRIFFFNLYLKAGVRDKTRMNEDAMHKYAVWGKVRVQDGTNDMLVEYISSAISAMLLIMLAPLDAFGLATTAEISQQTVFVITAYQIVPELFLDFYVTFMEIFCGLSKLHENYWDLRAGGDLRSSIMVDRFGDIGKATVSKLILTIIIMTFVLAAAVK</sequence>
<evidence type="ECO:0000313" key="3">
    <source>
        <dbReference type="Proteomes" id="UP001165122"/>
    </source>
</evidence>